<sequence length="244" mass="25684">GWWFGADVGQYSISLGNLENVYGQTTIQSSGSFQCSSLDKLVSDKNAFRGSFSCNEKGSGLSAGAKAGIAIGVIIGVILVVLLVWLCMRRQRQKRKDAVLAGLTAAGAAGAVGKDVEKADNKVPTAVSKNPPSSQEPPSPPSDTEVVTASTIPRKPVSPPPPAPVPAALVPGDRSSRVLSNSDDPSLFLRPIPRRRPSESEVPMLDSENVHEAPPPEVGRQQEGLFELDAGPVSGKHQQAIHHD</sequence>
<organism evidence="3 4">
    <name type="scientific">Aspergillus pseudotamarii</name>
    <dbReference type="NCBI Taxonomy" id="132259"/>
    <lineage>
        <taxon>Eukaryota</taxon>
        <taxon>Fungi</taxon>
        <taxon>Dikarya</taxon>
        <taxon>Ascomycota</taxon>
        <taxon>Pezizomycotina</taxon>
        <taxon>Eurotiomycetes</taxon>
        <taxon>Eurotiomycetidae</taxon>
        <taxon>Eurotiales</taxon>
        <taxon>Aspergillaceae</taxon>
        <taxon>Aspergillus</taxon>
        <taxon>Aspergillus subgen. Circumdati</taxon>
    </lineage>
</organism>
<feature type="compositionally biased region" description="Pro residues" evidence="1">
    <location>
        <begin position="156"/>
        <end position="165"/>
    </location>
</feature>
<keyword evidence="2" id="KW-0472">Membrane</keyword>
<dbReference type="AlphaFoldDB" id="A0A5N6SFS5"/>
<dbReference type="GeneID" id="43644952"/>
<dbReference type="Proteomes" id="UP000325672">
    <property type="component" value="Unassembled WGS sequence"/>
</dbReference>
<keyword evidence="2" id="KW-0812">Transmembrane</keyword>
<gene>
    <name evidence="3" type="ORF">BDV38DRAFT_286757</name>
</gene>
<keyword evidence="2" id="KW-1133">Transmembrane helix</keyword>
<evidence type="ECO:0000313" key="3">
    <source>
        <dbReference type="EMBL" id="KAE8133576.1"/>
    </source>
</evidence>
<proteinExistence type="predicted"/>
<keyword evidence="4" id="KW-1185">Reference proteome</keyword>
<accession>A0A5N6SFS5</accession>
<evidence type="ECO:0000256" key="2">
    <source>
        <dbReference type="SAM" id="Phobius"/>
    </source>
</evidence>
<name>A0A5N6SFS5_ASPPS</name>
<dbReference type="RefSeq" id="XP_031909639.1">
    <property type="nucleotide sequence ID" value="XM_032060742.1"/>
</dbReference>
<feature type="region of interest" description="Disordered" evidence="1">
    <location>
        <begin position="123"/>
        <end position="244"/>
    </location>
</feature>
<feature type="non-terminal residue" evidence="3">
    <location>
        <position position="1"/>
    </location>
</feature>
<evidence type="ECO:0000256" key="1">
    <source>
        <dbReference type="SAM" id="MobiDB-lite"/>
    </source>
</evidence>
<evidence type="ECO:0000313" key="4">
    <source>
        <dbReference type="Proteomes" id="UP000325672"/>
    </source>
</evidence>
<dbReference type="OrthoDB" id="536881at2759"/>
<dbReference type="EMBL" id="ML743615">
    <property type="protein sequence ID" value="KAE8133576.1"/>
    <property type="molecule type" value="Genomic_DNA"/>
</dbReference>
<protein>
    <submittedName>
        <fullName evidence="3">Uncharacterized protein</fullName>
    </submittedName>
</protein>
<feature type="transmembrane region" description="Helical" evidence="2">
    <location>
        <begin position="67"/>
        <end position="88"/>
    </location>
</feature>
<reference evidence="3 4" key="1">
    <citation type="submission" date="2019-04" db="EMBL/GenBank/DDBJ databases">
        <title>Friends and foes A comparative genomics study of 23 Aspergillus species from section Flavi.</title>
        <authorList>
            <consortium name="DOE Joint Genome Institute"/>
            <person name="Kjaerbolling I."/>
            <person name="Vesth T."/>
            <person name="Frisvad J.C."/>
            <person name="Nybo J.L."/>
            <person name="Theobald S."/>
            <person name="Kildgaard S."/>
            <person name="Isbrandt T."/>
            <person name="Kuo A."/>
            <person name="Sato A."/>
            <person name="Lyhne E.K."/>
            <person name="Kogle M.E."/>
            <person name="Wiebenga A."/>
            <person name="Kun R.S."/>
            <person name="Lubbers R.J."/>
            <person name="Makela M.R."/>
            <person name="Barry K."/>
            <person name="Chovatia M."/>
            <person name="Clum A."/>
            <person name="Daum C."/>
            <person name="Haridas S."/>
            <person name="He G."/>
            <person name="LaButti K."/>
            <person name="Lipzen A."/>
            <person name="Mondo S."/>
            <person name="Riley R."/>
            <person name="Salamov A."/>
            <person name="Simmons B.A."/>
            <person name="Magnuson J.K."/>
            <person name="Henrissat B."/>
            <person name="Mortensen U.H."/>
            <person name="Larsen T.O."/>
            <person name="Devries R.P."/>
            <person name="Grigoriev I.V."/>
            <person name="Machida M."/>
            <person name="Baker S.E."/>
            <person name="Andersen M.R."/>
        </authorList>
    </citation>
    <scope>NUCLEOTIDE SEQUENCE [LARGE SCALE GENOMIC DNA]</scope>
    <source>
        <strain evidence="3 4">CBS 117625</strain>
    </source>
</reference>